<dbReference type="InterPro" id="IPR001789">
    <property type="entry name" value="Sig_transdc_resp-reg_receiver"/>
</dbReference>
<dbReference type="SUPFAM" id="SSF52172">
    <property type="entry name" value="CheY-like"/>
    <property type="match status" value="1"/>
</dbReference>
<comment type="caution">
    <text evidence="4">The sequence shown here is derived from an EMBL/GenBank/DDBJ whole genome shotgun (WGS) entry which is preliminary data.</text>
</comment>
<dbReference type="EMBL" id="JBELOE010000287">
    <property type="protein sequence ID" value="MER2494315.1"/>
    <property type="molecule type" value="Genomic_DNA"/>
</dbReference>
<dbReference type="PANTHER" id="PTHR44591:SF23">
    <property type="entry name" value="CHEY SUBFAMILY"/>
    <property type="match status" value="1"/>
</dbReference>
<keyword evidence="5" id="KW-1185">Reference proteome</keyword>
<sequence length="123" mass="13559">MSKILVLDDDPQILKMVSLILKKRGHHILTAENGSHALQTIESQQIEVLLTDILMPDVDGIEVINTCRKKALPVKIIAMSGGRRKISAEFNLQSAAMLGASEILPKPFTQEQLVEKIELVTSC</sequence>
<dbReference type="Pfam" id="PF00072">
    <property type="entry name" value="Response_reg"/>
    <property type="match status" value="1"/>
</dbReference>
<organism evidence="4 5">
    <name type="scientific">Catenovulum sediminis</name>
    <dbReference type="NCBI Taxonomy" id="1740262"/>
    <lineage>
        <taxon>Bacteria</taxon>
        <taxon>Pseudomonadati</taxon>
        <taxon>Pseudomonadota</taxon>
        <taxon>Gammaproteobacteria</taxon>
        <taxon>Alteromonadales</taxon>
        <taxon>Alteromonadaceae</taxon>
        <taxon>Catenovulum</taxon>
    </lineage>
</organism>
<evidence type="ECO:0000256" key="2">
    <source>
        <dbReference type="PROSITE-ProRule" id="PRU00169"/>
    </source>
</evidence>
<keyword evidence="1 2" id="KW-0597">Phosphoprotein</keyword>
<dbReference type="InterPro" id="IPR011006">
    <property type="entry name" value="CheY-like_superfamily"/>
</dbReference>
<dbReference type="PANTHER" id="PTHR44591">
    <property type="entry name" value="STRESS RESPONSE REGULATOR PROTEIN 1"/>
    <property type="match status" value="1"/>
</dbReference>
<protein>
    <submittedName>
        <fullName evidence="4">Response regulator</fullName>
    </submittedName>
</protein>
<dbReference type="PROSITE" id="PS50110">
    <property type="entry name" value="RESPONSE_REGULATORY"/>
    <property type="match status" value="1"/>
</dbReference>
<feature type="domain" description="Response regulatory" evidence="3">
    <location>
        <begin position="3"/>
        <end position="121"/>
    </location>
</feature>
<evidence type="ECO:0000259" key="3">
    <source>
        <dbReference type="PROSITE" id="PS50110"/>
    </source>
</evidence>
<dbReference type="InterPro" id="IPR050595">
    <property type="entry name" value="Bact_response_regulator"/>
</dbReference>
<dbReference type="Proteomes" id="UP001467690">
    <property type="component" value="Unassembled WGS sequence"/>
</dbReference>
<name>A0ABV1RNM6_9ALTE</name>
<evidence type="ECO:0000313" key="4">
    <source>
        <dbReference type="EMBL" id="MER2494315.1"/>
    </source>
</evidence>
<proteinExistence type="predicted"/>
<reference evidence="4 5" key="1">
    <citation type="submission" date="2024-06" db="EMBL/GenBank/DDBJ databases">
        <authorList>
            <person name="Chen R.Y."/>
        </authorList>
    </citation>
    <scope>NUCLEOTIDE SEQUENCE [LARGE SCALE GENOMIC DNA]</scope>
    <source>
        <strain evidence="4 5">D2</strain>
    </source>
</reference>
<accession>A0ABV1RNM6</accession>
<evidence type="ECO:0000256" key="1">
    <source>
        <dbReference type="ARBA" id="ARBA00022553"/>
    </source>
</evidence>
<evidence type="ECO:0000313" key="5">
    <source>
        <dbReference type="Proteomes" id="UP001467690"/>
    </source>
</evidence>
<dbReference type="Gene3D" id="3.40.50.2300">
    <property type="match status" value="1"/>
</dbReference>
<gene>
    <name evidence="4" type="ORF">ABS311_20775</name>
</gene>
<dbReference type="SMART" id="SM00448">
    <property type="entry name" value="REC"/>
    <property type="match status" value="1"/>
</dbReference>
<dbReference type="RefSeq" id="WP_350403330.1">
    <property type="nucleotide sequence ID" value="NZ_JBELOE010000287.1"/>
</dbReference>
<feature type="modified residue" description="4-aspartylphosphate" evidence="2">
    <location>
        <position position="52"/>
    </location>
</feature>